<gene>
    <name evidence="7" type="ORF">SAMN05421855_102279</name>
</gene>
<dbReference type="NCBIfam" id="TIGR04183">
    <property type="entry name" value="Por_Secre_tail"/>
    <property type="match status" value="1"/>
</dbReference>
<sequence length="345" mass="38276">MKKTTLLLLLISFVAFSQQPYYNDVDITLTGQDLYFELQSKIDNASSSFNYGDVRDTMKITDEDPNNTNNVLLIYGYDDTGSCTTDRSRDKDDFGGTSCEYNREHVFARSNANPTMGSVNNGSTGIAADPHNLRPSDQQMNNNKGNKSFAAGSGTAGDVGSGNWYPGDEWKGDVARMLMYMYTRYGDRCLPSLNAVGATQGSTDMLQILLQWNAEDQVNDYEDQRNPYLETAYGNRNPFIDNPYLATIIWGGPIAEDRWGIAGVAENELASVSIYPNPTSEKVWIETTSEFIPETYSIYDISGRLIIEDNITTSEAIDVSNLNSGIYVIEVANSEKKGTQKLIVQ</sequence>
<protein>
    <submittedName>
        <fullName evidence="7">Por secretion system C-terminal sorting domain-containing protein</fullName>
    </submittedName>
</protein>
<reference evidence="7 8" key="1">
    <citation type="submission" date="2016-10" db="EMBL/GenBank/DDBJ databases">
        <authorList>
            <person name="de Groot N.N."/>
        </authorList>
    </citation>
    <scope>NUCLEOTIDE SEQUENCE [LARGE SCALE GENOMIC DNA]</scope>
    <source>
        <strain evidence="7 8">DSM 16195</strain>
    </source>
</reference>
<keyword evidence="2" id="KW-0540">Nuclease</keyword>
<evidence type="ECO:0000256" key="3">
    <source>
        <dbReference type="ARBA" id="ARBA00022729"/>
    </source>
</evidence>
<dbReference type="InterPro" id="IPR044925">
    <property type="entry name" value="His-Me_finger_sf"/>
</dbReference>
<evidence type="ECO:0000259" key="6">
    <source>
        <dbReference type="Pfam" id="PF18962"/>
    </source>
</evidence>
<dbReference type="PANTHER" id="PTHR33607:SF2">
    <property type="entry name" value="ENDONUCLEASE-1"/>
    <property type="match status" value="1"/>
</dbReference>
<accession>A0A1G7F1Z6</accession>
<evidence type="ECO:0000256" key="4">
    <source>
        <dbReference type="ARBA" id="ARBA00022801"/>
    </source>
</evidence>
<dbReference type="AlphaFoldDB" id="A0A1G7F1Z6"/>
<dbReference type="STRING" id="227084.SAMN05421855_102279"/>
<evidence type="ECO:0000313" key="8">
    <source>
        <dbReference type="Proteomes" id="UP000199321"/>
    </source>
</evidence>
<evidence type="ECO:0000256" key="2">
    <source>
        <dbReference type="ARBA" id="ARBA00022722"/>
    </source>
</evidence>
<feature type="signal peptide" evidence="5">
    <location>
        <begin position="1"/>
        <end position="17"/>
    </location>
</feature>
<comment type="similarity">
    <text evidence="1">Belongs to the EndA/NucM nuclease family.</text>
</comment>
<name>A0A1G7F1Z6_9FLAO</name>
<dbReference type="GO" id="GO:0004518">
    <property type="term" value="F:nuclease activity"/>
    <property type="evidence" value="ECO:0007669"/>
    <property type="project" value="UniProtKB-KW"/>
</dbReference>
<dbReference type="SUPFAM" id="SSF54060">
    <property type="entry name" value="His-Me finger endonucleases"/>
    <property type="match status" value="1"/>
</dbReference>
<keyword evidence="8" id="KW-1185">Reference proteome</keyword>
<dbReference type="Proteomes" id="UP000199321">
    <property type="component" value="Unassembled WGS sequence"/>
</dbReference>
<dbReference type="Pfam" id="PF18962">
    <property type="entry name" value="Por_Secre_tail"/>
    <property type="match status" value="1"/>
</dbReference>
<evidence type="ECO:0000313" key="7">
    <source>
        <dbReference type="EMBL" id="SDE69901.1"/>
    </source>
</evidence>
<feature type="domain" description="Secretion system C-terminal sorting" evidence="6">
    <location>
        <begin position="274"/>
        <end position="344"/>
    </location>
</feature>
<proteinExistence type="inferred from homology"/>
<dbReference type="RefSeq" id="WP_093142589.1">
    <property type="nucleotide sequence ID" value="NZ_BMWO01000002.1"/>
</dbReference>
<evidence type="ECO:0000256" key="1">
    <source>
        <dbReference type="ARBA" id="ARBA00006429"/>
    </source>
</evidence>
<dbReference type="OrthoDB" id="5485925at2"/>
<dbReference type="InterPro" id="IPR007346">
    <property type="entry name" value="Endonuclease-I"/>
</dbReference>
<keyword evidence="3 5" id="KW-0732">Signal</keyword>
<dbReference type="GO" id="GO:0016787">
    <property type="term" value="F:hydrolase activity"/>
    <property type="evidence" value="ECO:0007669"/>
    <property type="project" value="UniProtKB-KW"/>
</dbReference>
<dbReference type="InterPro" id="IPR026444">
    <property type="entry name" value="Secre_tail"/>
</dbReference>
<dbReference type="EMBL" id="FNBA01000002">
    <property type="protein sequence ID" value="SDE69901.1"/>
    <property type="molecule type" value="Genomic_DNA"/>
</dbReference>
<keyword evidence="4" id="KW-0378">Hydrolase</keyword>
<evidence type="ECO:0000256" key="5">
    <source>
        <dbReference type="SAM" id="SignalP"/>
    </source>
</evidence>
<dbReference type="PANTHER" id="PTHR33607">
    <property type="entry name" value="ENDONUCLEASE-1"/>
    <property type="match status" value="1"/>
</dbReference>
<dbReference type="Pfam" id="PF04231">
    <property type="entry name" value="Endonuclease_1"/>
    <property type="match status" value="1"/>
</dbReference>
<organism evidence="7 8">
    <name type="scientific">Ulvibacter litoralis</name>
    <dbReference type="NCBI Taxonomy" id="227084"/>
    <lineage>
        <taxon>Bacteria</taxon>
        <taxon>Pseudomonadati</taxon>
        <taxon>Bacteroidota</taxon>
        <taxon>Flavobacteriia</taxon>
        <taxon>Flavobacteriales</taxon>
        <taxon>Flavobacteriaceae</taxon>
        <taxon>Ulvibacter</taxon>
    </lineage>
</organism>
<feature type="chain" id="PRO_5011568758" evidence="5">
    <location>
        <begin position="18"/>
        <end position="345"/>
    </location>
</feature>